<name>A0A375YV12_MYCSH</name>
<dbReference type="EMBL" id="UEGW01000001">
    <property type="protein sequence ID" value="SRX92605.1"/>
    <property type="molecule type" value="Genomic_DNA"/>
</dbReference>
<gene>
    <name evidence="1" type="ORF">MSP7336_00831</name>
</gene>
<evidence type="ECO:0000313" key="1">
    <source>
        <dbReference type="EMBL" id="SRX92605.1"/>
    </source>
</evidence>
<organism evidence="1 2">
    <name type="scientific">Mycobacterium shimoidei</name>
    <dbReference type="NCBI Taxonomy" id="29313"/>
    <lineage>
        <taxon>Bacteria</taxon>
        <taxon>Bacillati</taxon>
        <taxon>Actinomycetota</taxon>
        <taxon>Actinomycetes</taxon>
        <taxon>Mycobacteriales</taxon>
        <taxon>Mycobacteriaceae</taxon>
        <taxon>Mycobacterium</taxon>
    </lineage>
</organism>
<protein>
    <submittedName>
        <fullName evidence="1">Uncharacterized protein</fullName>
    </submittedName>
</protein>
<evidence type="ECO:0000313" key="2">
    <source>
        <dbReference type="Proteomes" id="UP000252015"/>
    </source>
</evidence>
<dbReference type="AlphaFoldDB" id="A0A375YV12"/>
<keyword evidence="2" id="KW-1185">Reference proteome</keyword>
<reference evidence="1 2" key="1">
    <citation type="submission" date="2018-05" db="EMBL/GenBank/DDBJ databases">
        <authorList>
            <consortium name="IHU Genomes"/>
        </authorList>
    </citation>
    <scope>NUCLEOTIDE SEQUENCE [LARGE SCALE GENOMIC DNA]</scope>
    <source>
        <strain evidence="1 2">P7336</strain>
    </source>
</reference>
<proteinExistence type="predicted"/>
<sequence length="65" mass="8038">MLFCIIMGCITRMRQENIMWVLELNFARHRFTRELPNLPHPPLRSVRFRPRGMHWRIPQWRHDAA</sequence>
<dbReference type="Proteomes" id="UP000252015">
    <property type="component" value="Unassembled WGS sequence"/>
</dbReference>
<accession>A0A375YV12</accession>